<gene>
    <name evidence="1" type="ORF">ACFQ19_17390</name>
</gene>
<dbReference type="RefSeq" id="WP_379593938.1">
    <property type="nucleotide sequence ID" value="NZ_JBHTKK010000028.1"/>
</dbReference>
<comment type="caution">
    <text evidence="1">The sequence shown here is derived from an EMBL/GenBank/DDBJ whole genome shotgun (WGS) entry which is preliminary data.</text>
</comment>
<dbReference type="EMBL" id="JBHTKK010000028">
    <property type="protein sequence ID" value="MFD1067784.1"/>
    <property type="molecule type" value="Genomic_DNA"/>
</dbReference>
<evidence type="ECO:0000313" key="2">
    <source>
        <dbReference type="Proteomes" id="UP001597041"/>
    </source>
</evidence>
<protein>
    <submittedName>
        <fullName evidence="1">Uncharacterized protein</fullName>
    </submittedName>
</protein>
<proteinExistence type="predicted"/>
<accession>A0ABW3NL45</accession>
<sequence>MTFMNRKDPFLLLLGIGVSNLGAWVYRVSENTRDFSRVDESASFVTSFQLC</sequence>
<evidence type="ECO:0000313" key="1">
    <source>
        <dbReference type="EMBL" id="MFD1067784.1"/>
    </source>
</evidence>
<dbReference type="Proteomes" id="UP001597041">
    <property type="component" value="Unassembled WGS sequence"/>
</dbReference>
<keyword evidence="2" id="KW-1185">Reference proteome</keyword>
<reference evidence="2" key="1">
    <citation type="journal article" date="2019" name="Int. J. Syst. Evol. Microbiol.">
        <title>The Global Catalogue of Microorganisms (GCM) 10K type strain sequencing project: providing services to taxonomists for standard genome sequencing and annotation.</title>
        <authorList>
            <consortium name="The Broad Institute Genomics Platform"/>
            <consortium name="The Broad Institute Genome Sequencing Center for Infectious Disease"/>
            <person name="Wu L."/>
            <person name="Ma J."/>
        </authorList>
    </citation>
    <scope>NUCLEOTIDE SEQUENCE [LARGE SCALE GENOMIC DNA]</scope>
    <source>
        <strain evidence="2">CCUG 56608</strain>
    </source>
</reference>
<name>A0ABW3NL45_9BACI</name>
<organism evidence="1 2">
    <name type="scientific">Oceanobacillus locisalsi</name>
    <dbReference type="NCBI Taxonomy" id="546107"/>
    <lineage>
        <taxon>Bacteria</taxon>
        <taxon>Bacillati</taxon>
        <taxon>Bacillota</taxon>
        <taxon>Bacilli</taxon>
        <taxon>Bacillales</taxon>
        <taxon>Bacillaceae</taxon>
        <taxon>Oceanobacillus</taxon>
    </lineage>
</organism>